<proteinExistence type="predicted"/>
<dbReference type="InterPro" id="IPR004408">
    <property type="entry name" value="Biotin_CoA_COase_ligase"/>
</dbReference>
<accession>A0ABX8V2F2</accession>
<feature type="domain" description="BPL/LPL catalytic" evidence="2">
    <location>
        <begin position="6"/>
        <end position="183"/>
    </location>
</feature>
<dbReference type="PANTHER" id="PTHR12835">
    <property type="entry name" value="BIOTIN PROTEIN LIGASE"/>
    <property type="match status" value="1"/>
</dbReference>
<dbReference type="EMBL" id="CP075587">
    <property type="protein sequence ID" value="QYF49423.1"/>
    <property type="molecule type" value="Genomic_DNA"/>
</dbReference>
<keyword evidence="4" id="KW-1185">Reference proteome</keyword>
<evidence type="ECO:0000313" key="3">
    <source>
        <dbReference type="EMBL" id="QYF49423.1"/>
    </source>
</evidence>
<evidence type="ECO:0000256" key="1">
    <source>
        <dbReference type="ARBA" id="ARBA00022598"/>
    </source>
</evidence>
<dbReference type="PANTHER" id="PTHR12835:SF5">
    <property type="entry name" value="BIOTIN--PROTEIN LIGASE"/>
    <property type="match status" value="1"/>
</dbReference>
<dbReference type="InterPro" id="IPR045864">
    <property type="entry name" value="aa-tRNA-synth_II/BPL/LPL"/>
</dbReference>
<gene>
    <name evidence="3" type="ORF">RHABOEDO_001761</name>
</gene>
<protein>
    <submittedName>
        <fullName evidence="3">Bifunctional ligase/repressor BirA</fullName>
        <ecNumber evidence="3">6.3.4.15</ecNumber>
    </submittedName>
</protein>
<dbReference type="Proteomes" id="UP000826014">
    <property type="component" value="Chromosome"/>
</dbReference>
<dbReference type="SUPFAM" id="SSF55681">
    <property type="entry name" value="Class II aaRS and biotin synthetases"/>
    <property type="match status" value="1"/>
</dbReference>
<reference evidence="3 4" key="1">
    <citation type="journal article" date="2022" name="bioRxiv">
        <title>Ecology and evolution of chlamydial symbionts of arthropods.</title>
        <authorList>
            <person name="Halter T."/>
            <person name="Koestlbacher S."/>
            <person name="Collingro A."/>
            <person name="Sixt B.S."/>
            <person name="Toenshoff E.R."/>
            <person name="Hendrickx F."/>
            <person name="Kostanjsek R."/>
            <person name="Horn M."/>
        </authorList>
    </citation>
    <scope>NUCLEOTIDE SEQUENCE [LARGE SCALE GENOMIC DNA]</scope>
    <source>
        <strain evidence="3">W744xW776</strain>
    </source>
</reference>
<dbReference type="Pfam" id="PF03099">
    <property type="entry name" value="BPL_LplA_LipB"/>
    <property type="match status" value="1"/>
</dbReference>
<name>A0ABX8V2F2_9BACT</name>
<dbReference type="RefSeq" id="WP_215217681.1">
    <property type="nucleotide sequence ID" value="NZ_CP075587.1"/>
</dbReference>
<dbReference type="EC" id="6.3.4.15" evidence="3"/>
<dbReference type="PROSITE" id="PS51733">
    <property type="entry name" value="BPL_LPL_CATALYTIC"/>
    <property type="match status" value="1"/>
</dbReference>
<sequence>MDLSVKPKFDYIHFATIDSTSSWTKKNTALLNQNHITVITANQQTKGYGRFKRDWISPPGNIYATLFFTLPLDYSYLINLGQILALACNHVLESKEFPLQLKWPNDLLLGGKKIAGILVEILRSEKLEIVLGMGLNVNMNKEHLKNVDQKATSLMLFSKKTWGLSSILNPILYTFYNYLRLLSSSGFTHFQPIYQKLLAFQGKEIVCQLRNQKIQGICHSINPDGTLNLQLPSGSMISLNAAEISTS</sequence>
<dbReference type="NCBIfam" id="TIGR00121">
    <property type="entry name" value="birA_ligase"/>
    <property type="match status" value="1"/>
</dbReference>
<dbReference type="InterPro" id="IPR004143">
    <property type="entry name" value="BPL_LPL_catalytic"/>
</dbReference>
<organism evidence="3 4">
    <name type="scientific">Candidatus Rhabdochlamydia oedothoracis</name>
    <dbReference type="NCBI Taxonomy" id="2720720"/>
    <lineage>
        <taxon>Bacteria</taxon>
        <taxon>Pseudomonadati</taxon>
        <taxon>Chlamydiota</taxon>
        <taxon>Chlamydiia</taxon>
        <taxon>Parachlamydiales</taxon>
        <taxon>Candidatus Rhabdochlamydiaceae</taxon>
        <taxon>Candidatus Rhabdochlamydia</taxon>
    </lineage>
</organism>
<dbReference type="GO" id="GO:0004077">
    <property type="term" value="F:biotin--[biotin carboxyl-carrier protein] ligase activity"/>
    <property type="evidence" value="ECO:0007669"/>
    <property type="project" value="UniProtKB-EC"/>
</dbReference>
<evidence type="ECO:0000313" key="4">
    <source>
        <dbReference type="Proteomes" id="UP000826014"/>
    </source>
</evidence>
<keyword evidence="1 3" id="KW-0436">Ligase</keyword>
<evidence type="ECO:0000259" key="2">
    <source>
        <dbReference type="PROSITE" id="PS51733"/>
    </source>
</evidence>
<dbReference type="CDD" id="cd16442">
    <property type="entry name" value="BPL"/>
    <property type="match status" value="1"/>
</dbReference>
<dbReference type="Gene3D" id="3.30.930.10">
    <property type="entry name" value="Bira Bifunctional Protein, Domain 2"/>
    <property type="match status" value="1"/>
</dbReference>